<feature type="domain" description="YCII-related" evidence="2">
    <location>
        <begin position="1"/>
        <end position="110"/>
    </location>
</feature>
<sequence length="114" mass="12617">MKYMLLVYGAESCWTPAEREACMRESMEICKELEAQGKWIASSPLDSVTTAKSVRVREGESLVTTGPFAETTEQLGGYYILDVESEQEAIEIASRIPPASKGTVEVRRLADLPE</sequence>
<accession>A0A2S8FH91</accession>
<reference evidence="3 4" key="1">
    <citation type="submission" date="2018-02" db="EMBL/GenBank/DDBJ databases">
        <title>Comparative genomes isolates from brazilian mangrove.</title>
        <authorList>
            <person name="Araujo J.E."/>
            <person name="Taketani R.G."/>
            <person name="Silva M.C.P."/>
            <person name="Loureco M.V."/>
            <person name="Andreote F.D."/>
        </authorList>
    </citation>
    <scope>NUCLEOTIDE SEQUENCE [LARGE SCALE GENOMIC DNA]</scope>
    <source>
        <strain evidence="3 4">NAP PRIS-MGV</strain>
    </source>
</reference>
<proteinExistence type="inferred from homology"/>
<dbReference type="InterPro" id="IPR011008">
    <property type="entry name" value="Dimeric_a/b-barrel"/>
</dbReference>
<dbReference type="SUPFAM" id="SSF54909">
    <property type="entry name" value="Dimeric alpha+beta barrel"/>
    <property type="match status" value="1"/>
</dbReference>
<evidence type="ECO:0000313" key="3">
    <source>
        <dbReference type="EMBL" id="PQO31516.1"/>
    </source>
</evidence>
<comment type="caution">
    <text evidence="3">The sequence shown here is derived from an EMBL/GenBank/DDBJ whole genome shotgun (WGS) entry which is preliminary data.</text>
</comment>
<dbReference type="Proteomes" id="UP000239388">
    <property type="component" value="Unassembled WGS sequence"/>
</dbReference>
<name>A0A2S8FH91_9BACT</name>
<protein>
    <recommendedName>
        <fullName evidence="2">YCII-related domain-containing protein</fullName>
    </recommendedName>
</protein>
<evidence type="ECO:0000256" key="1">
    <source>
        <dbReference type="ARBA" id="ARBA00007689"/>
    </source>
</evidence>
<dbReference type="PANTHER" id="PTHR35174:SF3">
    <property type="entry name" value="BLL7171 PROTEIN"/>
    <property type="match status" value="1"/>
</dbReference>
<dbReference type="PANTHER" id="PTHR35174">
    <property type="entry name" value="BLL7171 PROTEIN-RELATED"/>
    <property type="match status" value="1"/>
</dbReference>
<dbReference type="Pfam" id="PF03795">
    <property type="entry name" value="YCII"/>
    <property type="match status" value="1"/>
</dbReference>
<evidence type="ECO:0000313" key="4">
    <source>
        <dbReference type="Proteomes" id="UP000239388"/>
    </source>
</evidence>
<dbReference type="AlphaFoldDB" id="A0A2S8FH91"/>
<dbReference type="RefSeq" id="WP_105356507.1">
    <property type="nucleotide sequence ID" value="NZ_PUIB01000019.1"/>
</dbReference>
<dbReference type="Gene3D" id="3.30.70.1060">
    <property type="entry name" value="Dimeric alpha+beta barrel"/>
    <property type="match status" value="1"/>
</dbReference>
<dbReference type="OrthoDB" id="9807535at2"/>
<comment type="similarity">
    <text evidence="1">Belongs to the YciI family.</text>
</comment>
<organism evidence="3 4">
    <name type="scientific">Blastopirellula marina</name>
    <dbReference type="NCBI Taxonomy" id="124"/>
    <lineage>
        <taxon>Bacteria</taxon>
        <taxon>Pseudomonadati</taxon>
        <taxon>Planctomycetota</taxon>
        <taxon>Planctomycetia</taxon>
        <taxon>Pirellulales</taxon>
        <taxon>Pirellulaceae</taxon>
        <taxon>Blastopirellula</taxon>
    </lineage>
</organism>
<gene>
    <name evidence="3" type="ORF">C5Y98_19015</name>
</gene>
<dbReference type="EMBL" id="PUIB01000019">
    <property type="protein sequence ID" value="PQO31516.1"/>
    <property type="molecule type" value="Genomic_DNA"/>
</dbReference>
<evidence type="ECO:0000259" key="2">
    <source>
        <dbReference type="Pfam" id="PF03795"/>
    </source>
</evidence>
<dbReference type="InterPro" id="IPR005545">
    <property type="entry name" value="YCII"/>
</dbReference>